<protein>
    <submittedName>
        <fullName evidence="2">MazG family protein</fullName>
    </submittedName>
</protein>
<feature type="domain" description="NTP pyrophosphohydrolase MazG-like" evidence="1">
    <location>
        <begin position="16"/>
        <end position="93"/>
    </location>
</feature>
<dbReference type="FunFam" id="1.10.287.1080:FF:000001">
    <property type="entry name" value="Nucleoside triphosphate pyrophosphohydrolase"/>
    <property type="match status" value="1"/>
</dbReference>
<comment type="caution">
    <text evidence="2">The sequence shown here is derived from an EMBL/GenBank/DDBJ whole genome shotgun (WGS) entry which is preliminary data.</text>
</comment>
<dbReference type="SUPFAM" id="SSF101386">
    <property type="entry name" value="all-alpha NTP pyrophosphatases"/>
    <property type="match status" value="1"/>
</dbReference>
<dbReference type="GO" id="GO:0046047">
    <property type="term" value="P:TTP catabolic process"/>
    <property type="evidence" value="ECO:0007669"/>
    <property type="project" value="TreeGrafter"/>
</dbReference>
<evidence type="ECO:0000259" key="1">
    <source>
        <dbReference type="Pfam" id="PF03819"/>
    </source>
</evidence>
<dbReference type="GO" id="GO:0046076">
    <property type="term" value="P:dTTP catabolic process"/>
    <property type="evidence" value="ECO:0007669"/>
    <property type="project" value="TreeGrafter"/>
</dbReference>
<dbReference type="GO" id="GO:0006203">
    <property type="term" value="P:dGTP catabolic process"/>
    <property type="evidence" value="ECO:0007669"/>
    <property type="project" value="TreeGrafter"/>
</dbReference>
<dbReference type="Gene3D" id="1.10.287.1080">
    <property type="entry name" value="MazG-like"/>
    <property type="match status" value="1"/>
</dbReference>
<dbReference type="InterPro" id="IPR048015">
    <property type="entry name" value="NTP-PPase_MazG-like_N"/>
</dbReference>
<dbReference type="NCBIfam" id="TIGR00444">
    <property type="entry name" value="mazG"/>
    <property type="match status" value="1"/>
</dbReference>
<dbReference type="GO" id="GO:0046052">
    <property type="term" value="P:UTP catabolic process"/>
    <property type="evidence" value="ECO:0007669"/>
    <property type="project" value="TreeGrafter"/>
</dbReference>
<dbReference type="GO" id="GO:0046061">
    <property type="term" value="P:dATP catabolic process"/>
    <property type="evidence" value="ECO:0007669"/>
    <property type="project" value="TreeGrafter"/>
</dbReference>
<dbReference type="GO" id="GO:0046081">
    <property type="term" value="P:dUTP catabolic process"/>
    <property type="evidence" value="ECO:0007669"/>
    <property type="project" value="TreeGrafter"/>
</dbReference>
<proteinExistence type="predicted"/>
<dbReference type="PANTHER" id="PTHR30522">
    <property type="entry name" value="NUCLEOSIDE TRIPHOSPHATE PYROPHOSPHOHYDROLASE"/>
    <property type="match status" value="1"/>
</dbReference>
<dbReference type="InterPro" id="IPR011551">
    <property type="entry name" value="NTP_PyrPHydrolase_MazG"/>
</dbReference>
<dbReference type="Pfam" id="PF03819">
    <property type="entry name" value="MazG"/>
    <property type="match status" value="1"/>
</dbReference>
<accession>A0A938YLR1</accession>
<dbReference type="GO" id="GO:0047429">
    <property type="term" value="F:nucleoside triphosphate diphosphatase activity"/>
    <property type="evidence" value="ECO:0007669"/>
    <property type="project" value="TreeGrafter"/>
</dbReference>
<dbReference type="CDD" id="cd11528">
    <property type="entry name" value="NTP-PPase_MazG_Nterm"/>
    <property type="match status" value="1"/>
</dbReference>
<sequence>MDRLRSPGGCPWDATQTHESLLRYLVEECYELVQAIEDGDLHAVREELGDVLLQVLFHARIAAERPRELGGFAIDDVAGDLVAKLVRRHPHVFAPTEASTTGLDTAEDQQVRWDELKKAERGRSRALDGVALGQPAVALAGKLGSRAAKNGLDVPPPDGDSVGEQLFRIAYAAGAAGVEPEVALREVARAHAARIQQAEADRGIAEG</sequence>
<dbReference type="InterPro" id="IPR004518">
    <property type="entry name" value="MazG-like_dom"/>
</dbReference>
<reference evidence="2" key="1">
    <citation type="submission" date="2021-01" db="EMBL/GenBank/DDBJ databases">
        <title>KCTC 19127 draft genome.</title>
        <authorList>
            <person name="An D."/>
        </authorList>
    </citation>
    <scope>NUCLEOTIDE SEQUENCE</scope>
    <source>
        <strain evidence="2">KCTC 19127</strain>
    </source>
</reference>
<dbReference type="Proteomes" id="UP000663801">
    <property type="component" value="Unassembled WGS sequence"/>
</dbReference>
<name>A0A938YLR1_9ACTN</name>
<gene>
    <name evidence="2" type="ORF">JL107_10420</name>
</gene>
<dbReference type="EMBL" id="JAERWL010000009">
    <property type="protein sequence ID" value="MBM9476861.1"/>
    <property type="molecule type" value="Genomic_DNA"/>
</dbReference>
<evidence type="ECO:0000313" key="2">
    <source>
        <dbReference type="EMBL" id="MBM9476861.1"/>
    </source>
</evidence>
<organism evidence="2 3">
    <name type="scientific">Nakamurella flavida</name>
    <dbReference type="NCBI Taxonomy" id="363630"/>
    <lineage>
        <taxon>Bacteria</taxon>
        <taxon>Bacillati</taxon>
        <taxon>Actinomycetota</taxon>
        <taxon>Actinomycetes</taxon>
        <taxon>Nakamurellales</taxon>
        <taxon>Nakamurellaceae</taxon>
        <taxon>Nakamurella</taxon>
    </lineage>
</organism>
<dbReference type="PANTHER" id="PTHR30522:SF0">
    <property type="entry name" value="NUCLEOSIDE TRIPHOSPHATE PYROPHOSPHOHYDROLASE"/>
    <property type="match status" value="1"/>
</dbReference>
<dbReference type="GO" id="GO:0006950">
    <property type="term" value="P:response to stress"/>
    <property type="evidence" value="ECO:0007669"/>
    <property type="project" value="UniProtKB-ARBA"/>
</dbReference>
<dbReference type="AlphaFoldDB" id="A0A938YLR1"/>
<keyword evidence="3" id="KW-1185">Reference proteome</keyword>
<evidence type="ECO:0000313" key="3">
    <source>
        <dbReference type="Proteomes" id="UP000663801"/>
    </source>
</evidence>